<dbReference type="OrthoDB" id="9976911at2759"/>
<evidence type="ECO:0000313" key="5">
    <source>
        <dbReference type="EMBL" id="CAF2173489.1"/>
    </source>
</evidence>
<gene>
    <name evidence="2" type="ORF">CJN711_LOCUS27912</name>
    <name evidence="1" type="ORF">KQP761_LOCUS12700</name>
    <name evidence="4" type="ORF">MBJ925_LOCUS17935</name>
    <name evidence="6" type="ORF">OVN521_LOCUS21581</name>
    <name evidence="7" type="ORF">UXM345_LOCUS25584</name>
    <name evidence="5" type="ORF">WKI299_LOCUS33068</name>
    <name evidence="3" type="ORF">XDN619_LOCUS8571</name>
</gene>
<dbReference type="Proteomes" id="UP000663842">
    <property type="component" value="Unassembled WGS sequence"/>
</dbReference>
<dbReference type="Proteomes" id="UP000663866">
    <property type="component" value="Unassembled WGS sequence"/>
</dbReference>
<evidence type="ECO:0000313" key="3">
    <source>
        <dbReference type="EMBL" id="CAF2051281.1"/>
    </source>
</evidence>
<evidence type="ECO:0000313" key="1">
    <source>
        <dbReference type="EMBL" id="CAF1464312.1"/>
    </source>
</evidence>
<comment type="caution">
    <text evidence="1">The sequence shown here is derived from an EMBL/GenBank/DDBJ whole genome shotgun (WGS) entry which is preliminary data.</text>
</comment>
<evidence type="ECO:0000313" key="9">
    <source>
        <dbReference type="Proteomes" id="UP000663866"/>
    </source>
</evidence>
<dbReference type="Proteomes" id="UP000663824">
    <property type="component" value="Unassembled WGS sequence"/>
</dbReference>
<dbReference type="AlphaFoldDB" id="A0A815QK05"/>
<evidence type="ECO:0000313" key="8">
    <source>
        <dbReference type="Proteomes" id="UP000663834"/>
    </source>
</evidence>
<name>A0A815QK05_9BILA</name>
<protein>
    <submittedName>
        <fullName evidence="1">Uncharacterized protein</fullName>
    </submittedName>
</protein>
<organism evidence="1 8">
    <name type="scientific">Rotaria magnacalcarata</name>
    <dbReference type="NCBI Taxonomy" id="392030"/>
    <lineage>
        <taxon>Eukaryota</taxon>
        <taxon>Metazoa</taxon>
        <taxon>Spiralia</taxon>
        <taxon>Gnathifera</taxon>
        <taxon>Rotifera</taxon>
        <taxon>Eurotatoria</taxon>
        <taxon>Bdelloidea</taxon>
        <taxon>Philodinida</taxon>
        <taxon>Philodinidae</taxon>
        <taxon>Rotaria</taxon>
    </lineage>
</organism>
<dbReference type="EMBL" id="CAJNRF010015453">
    <property type="protein sequence ID" value="CAF2173489.1"/>
    <property type="molecule type" value="Genomic_DNA"/>
</dbReference>
<evidence type="ECO:0000313" key="4">
    <source>
        <dbReference type="EMBL" id="CAF2077695.1"/>
    </source>
</evidence>
<proteinExistence type="predicted"/>
<dbReference type="EMBL" id="CAJNRE010008912">
    <property type="protein sequence ID" value="CAF2077695.1"/>
    <property type="molecule type" value="Genomic_DNA"/>
</dbReference>
<dbReference type="Proteomes" id="UP000663855">
    <property type="component" value="Unassembled WGS sequence"/>
</dbReference>
<dbReference type="Proteomes" id="UP000663856">
    <property type="component" value="Unassembled WGS sequence"/>
</dbReference>
<dbReference type="EMBL" id="CAJNOV010013147">
    <property type="protein sequence ID" value="CAF1512544.1"/>
    <property type="molecule type" value="Genomic_DNA"/>
</dbReference>
<dbReference type="EMBL" id="CAJOBG010004510">
    <property type="protein sequence ID" value="CAF4113900.1"/>
    <property type="molecule type" value="Genomic_DNA"/>
</dbReference>
<dbReference type="Proteomes" id="UP000663887">
    <property type="component" value="Unassembled WGS sequence"/>
</dbReference>
<evidence type="ECO:0000313" key="7">
    <source>
        <dbReference type="EMBL" id="CAF4159126.1"/>
    </source>
</evidence>
<dbReference type="Proteomes" id="UP000663834">
    <property type="component" value="Unassembled WGS sequence"/>
</dbReference>
<dbReference type="EMBL" id="CAJNOW010005796">
    <property type="protein sequence ID" value="CAF1464312.1"/>
    <property type="molecule type" value="Genomic_DNA"/>
</dbReference>
<dbReference type="EMBL" id="CAJNRG010002785">
    <property type="protein sequence ID" value="CAF2051281.1"/>
    <property type="molecule type" value="Genomic_DNA"/>
</dbReference>
<dbReference type="EMBL" id="CAJOBF010004966">
    <property type="protein sequence ID" value="CAF4159126.1"/>
    <property type="molecule type" value="Genomic_DNA"/>
</dbReference>
<evidence type="ECO:0000313" key="2">
    <source>
        <dbReference type="EMBL" id="CAF1512544.1"/>
    </source>
</evidence>
<evidence type="ECO:0000313" key="6">
    <source>
        <dbReference type="EMBL" id="CAF4113900.1"/>
    </source>
</evidence>
<reference evidence="1" key="1">
    <citation type="submission" date="2021-02" db="EMBL/GenBank/DDBJ databases">
        <authorList>
            <person name="Nowell W R."/>
        </authorList>
    </citation>
    <scope>NUCLEOTIDE SEQUENCE</scope>
</reference>
<sequence>MNVFTQIATQFLINKNTLTDLLKTLKFSTAFIEEFRNDHIYIDEDIIRQKIRILCDITQDESFQGLLCHDNGIQLVFHATPHDYRFMRFRISFDIKIIEIILNNQQQTLQFLISNIQIKSLNQLSKPFRFCVQCKARTLVIDELERLCTEKKIPYERLFKNLKCPLAYRISLSNMKELDHLRERYLIIGNQSILDLIQITWVEHREQAIVLGYLLNTSLHGKKSFSYIQQVTMMKSSILL</sequence>
<keyword evidence="9" id="KW-1185">Reference proteome</keyword>
<accession>A0A815QK05</accession>